<dbReference type="SUPFAM" id="SSF54593">
    <property type="entry name" value="Glyoxalase/Bleomycin resistance protein/Dihydroxybiphenyl dioxygenase"/>
    <property type="match status" value="1"/>
</dbReference>
<dbReference type="Gene3D" id="3.10.180.10">
    <property type="entry name" value="2,3-Dihydroxybiphenyl 1,2-Dioxygenase, domain 1"/>
    <property type="match status" value="1"/>
</dbReference>
<comment type="caution">
    <text evidence="2">The sequence shown here is derived from an EMBL/GenBank/DDBJ whole genome shotgun (WGS) entry which is preliminary data.</text>
</comment>
<protein>
    <submittedName>
        <fullName evidence="2">Glyoxalase</fullName>
    </submittedName>
</protein>
<dbReference type="InterPro" id="IPR004360">
    <property type="entry name" value="Glyas_Fos-R_dOase_dom"/>
</dbReference>
<feature type="domain" description="Glyoxalase/fosfomycin resistance/dioxygenase" evidence="1">
    <location>
        <begin position="15"/>
        <end position="120"/>
    </location>
</feature>
<gene>
    <name evidence="2" type="ORF">LPC04_24650</name>
</gene>
<organism evidence="2 3">
    <name type="scientific">Scleromatobacter humisilvae</name>
    <dbReference type="NCBI Taxonomy" id="2897159"/>
    <lineage>
        <taxon>Bacteria</taxon>
        <taxon>Pseudomonadati</taxon>
        <taxon>Pseudomonadota</taxon>
        <taxon>Betaproteobacteria</taxon>
        <taxon>Burkholderiales</taxon>
        <taxon>Sphaerotilaceae</taxon>
        <taxon>Scleromatobacter</taxon>
    </lineage>
</organism>
<dbReference type="AlphaFoldDB" id="A0A9X1YN93"/>
<dbReference type="InterPro" id="IPR029068">
    <property type="entry name" value="Glyas_Bleomycin-R_OHBP_Dase"/>
</dbReference>
<proteinExistence type="predicted"/>
<dbReference type="EMBL" id="JAJLJH010000011">
    <property type="protein sequence ID" value="MCK9688917.1"/>
    <property type="molecule type" value="Genomic_DNA"/>
</dbReference>
<sequence length="130" mass="14646">MPLLPAGTETPRPFVPARDYALSKRFYEVLGFEKQVDDVGVAIFGIGTGSFILQNHFQQQWADNFMMQLLVDDLDAWWAHVQALDLPGTFGVRAPTAPAMQPWGFRVSYVFDPSGVLWHFSERLPEASTD</sequence>
<evidence type="ECO:0000259" key="1">
    <source>
        <dbReference type="Pfam" id="PF00903"/>
    </source>
</evidence>
<name>A0A9X1YN93_9BURK</name>
<accession>A0A9X1YN93</accession>
<dbReference type="RefSeq" id="WP_275684968.1">
    <property type="nucleotide sequence ID" value="NZ_JAJLJH010000011.1"/>
</dbReference>
<evidence type="ECO:0000313" key="3">
    <source>
        <dbReference type="Proteomes" id="UP001139353"/>
    </source>
</evidence>
<keyword evidence="3" id="KW-1185">Reference proteome</keyword>
<dbReference type="Proteomes" id="UP001139353">
    <property type="component" value="Unassembled WGS sequence"/>
</dbReference>
<evidence type="ECO:0000313" key="2">
    <source>
        <dbReference type="EMBL" id="MCK9688917.1"/>
    </source>
</evidence>
<reference evidence="2" key="1">
    <citation type="submission" date="2021-11" db="EMBL/GenBank/DDBJ databases">
        <title>BS-T2-15 a new species belonging to the Comamonadaceae family isolated from the soil of a French oak forest.</title>
        <authorList>
            <person name="Mieszkin S."/>
            <person name="Alain K."/>
        </authorList>
    </citation>
    <scope>NUCLEOTIDE SEQUENCE</scope>
    <source>
        <strain evidence="2">BS-T2-15</strain>
    </source>
</reference>
<dbReference type="Pfam" id="PF00903">
    <property type="entry name" value="Glyoxalase"/>
    <property type="match status" value="1"/>
</dbReference>